<dbReference type="Pfam" id="PF24749">
    <property type="entry name" value="DUF7695"/>
    <property type="match status" value="1"/>
</dbReference>
<sequence length="62" mass="7157">MKIVRNMIRCKKCRDVIESCTVYDFKFCSCGSCAVDGGHEYLRRCGNPEDWEELSETQSVDD</sequence>
<comment type="caution">
    <text evidence="3">The sequence shown here is derived from an EMBL/GenBank/DDBJ whole genome shotgun (WGS) entry which is preliminary data.</text>
</comment>
<dbReference type="EMBL" id="QVES01000009">
    <property type="protein sequence ID" value="RGB85068.1"/>
    <property type="molecule type" value="Genomic_DNA"/>
</dbReference>
<dbReference type="Proteomes" id="UP000260782">
    <property type="component" value="Unassembled WGS sequence"/>
</dbReference>
<accession>A0A3E2UK54</accession>
<feature type="domain" description="DUF7695" evidence="1">
    <location>
        <begin position="2"/>
        <end position="57"/>
    </location>
</feature>
<dbReference type="InterPro" id="IPR056112">
    <property type="entry name" value="DUF7695"/>
</dbReference>
<gene>
    <name evidence="3" type="ORF">DWZ04_09270</name>
    <name evidence="2" type="ORF">DWZ25_09170</name>
</gene>
<proteinExistence type="predicted"/>
<evidence type="ECO:0000313" key="5">
    <source>
        <dbReference type="Proteomes" id="UP000260783"/>
    </source>
</evidence>
<dbReference type="Proteomes" id="UP000260783">
    <property type="component" value="Unassembled WGS sequence"/>
</dbReference>
<reference evidence="4 5" key="1">
    <citation type="submission" date="2018-08" db="EMBL/GenBank/DDBJ databases">
        <title>A genome reference for cultivated species of the human gut microbiota.</title>
        <authorList>
            <person name="Zou Y."/>
            <person name="Xue W."/>
            <person name="Luo G."/>
        </authorList>
    </citation>
    <scope>NUCLEOTIDE SEQUENCE [LARGE SCALE GENOMIC DNA]</scope>
    <source>
        <strain evidence="3 5">AF29-11BH</strain>
        <strain evidence="2 4">AF31-14AC</strain>
    </source>
</reference>
<protein>
    <recommendedName>
        <fullName evidence="1">DUF7695 domain-containing protein</fullName>
    </recommendedName>
</protein>
<name>A0A3E2UK54_9FIRM</name>
<dbReference type="EMBL" id="QVEW01000009">
    <property type="protein sequence ID" value="RGB96819.1"/>
    <property type="molecule type" value="Genomic_DNA"/>
</dbReference>
<evidence type="ECO:0000313" key="3">
    <source>
        <dbReference type="EMBL" id="RGB96819.1"/>
    </source>
</evidence>
<evidence type="ECO:0000259" key="1">
    <source>
        <dbReference type="Pfam" id="PF24749"/>
    </source>
</evidence>
<dbReference type="RefSeq" id="WP_113621485.1">
    <property type="nucleotide sequence ID" value="NZ_JAHQYV010000004.1"/>
</dbReference>
<evidence type="ECO:0000313" key="4">
    <source>
        <dbReference type="Proteomes" id="UP000260782"/>
    </source>
</evidence>
<dbReference type="AlphaFoldDB" id="A0A3E2UK54"/>
<organism evidence="3 5">
    <name type="scientific">Faecalibacterium prausnitzii</name>
    <dbReference type="NCBI Taxonomy" id="853"/>
    <lineage>
        <taxon>Bacteria</taxon>
        <taxon>Bacillati</taxon>
        <taxon>Bacillota</taxon>
        <taxon>Clostridia</taxon>
        <taxon>Eubacteriales</taxon>
        <taxon>Oscillospiraceae</taxon>
        <taxon>Faecalibacterium</taxon>
    </lineage>
</organism>
<evidence type="ECO:0000313" key="2">
    <source>
        <dbReference type="EMBL" id="RGB85068.1"/>
    </source>
</evidence>